<evidence type="ECO:0000259" key="3">
    <source>
        <dbReference type="Pfam" id="PF00472"/>
    </source>
</evidence>
<feature type="compositionally biased region" description="Basic and acidic residues" evidence="2">
    <location>
        <begin position="132"/>
        <end position="142"/>
    </location>
</feature>
<proteinExistence type="inferred from homology"/>
<keyword evidence="5" id="KW-1185">Reference proteome</keyword>
<evidence type="ECO:0000313" key="4">
    <source>
        <dbReference type="EMBL" id="TQN31478.1"/>
    </source>
</evidence>
<dbReference type="SUPFAM" id="SSF75620">
    <property type="entry name" value="Release factor"/>
    <property type="match status" value="1"/>
</dbReference>
<dbReference type="GO" id="GO:0004045">
    <property type="term" value="F:peptidyl-tRNA hydrolase activity"/>
    <property type="evidence" value="ECO:0007669"/>
    <property type="project" value="TreeGrafter"/>
</dbReference>
<feature type="region of interest" description="Disordered" evidence="2">
    <location>
        <begin position="103"/>
        <end position="142"/>
    </location>
</feature>
<organism evidence="4 5">
    <name type="scientific">Haloactinospora alba</name>
    <dbReference type="NCBI Taxonomy" id="405555"/>
    <lineage>
        <taxon>Bacteria</taxon>
        <taxon>Bacillati</taxon>
        <taxon>Actinomycetota</taxon>
        <taxon>Actinomycetes</taxon>
        <taxon>Streptosporangiales</taxon>
        <taxon>Nocardiopsidaceae</taxon>
        <taxon>Haloactinospora</taxon>
    </lineage>
</organism>
<evidence type="ECO:0000313" key="5">
    <source>
        <dbReference type="Proteomes" id="UP000317422"/>
    </source>
</evidence>
<gene>
    <name evidence="4" type="ORF">FHX37_1383</name>
</gene>
<dbReference type="Gene3D" id="3.30.160.20">
    <property type="match status" value="1"/>
</dbReference>
<reference evidence="4 5" key="1">
    <citation type="submission" date="2019-06" db="EMBL/GenBank/DDBJ databases">
        <title>Sequencing the genomes of 1000 actinobacteria strains.</title>
        <authorList>
            <person name="Klenk H.-P."/>
        </authorList>
    </citation>
    <scope>NUCLEOTIDE SEQUENCE [LARGE SCALE GENOMIC DNA]</scope>
    <source>
        <strain evidence="4 5">DSM 45015</strain>
    </source>
</reference>
<dbReference type="InterPro" id="IPR045853">
    <property type="entry name" value="Pep_chain_release_fac_I_sf"/>
</dbReference>
<protein>
    <submittedName>
        <fullName evidence="4">Ribosome-associated protein</fullName>
    </submittedName>
</protein>
<name>A0A543NI00_9ACTN</name>
<evidence type="ECO:0000256" key="1">
    <source>
        <dbReference type="ARBA" id="ARBA00010835"/>
    </source>
</evidence>
<dbReference type="GO" id="GO:0043022">
    <property type="term" value="F:ribosome binding"/>
    <property type="evidence" value="ECO:0007669"/>
    <property type="project" value="TreeGrafter"/>
</dbReference>
<sequence length="142" mass="15974">MSGDVRVDSRVRLAASELRWGFSPSRGPGGQHADTAETRVTLSFDVARSRSLDAAQRERVLDRLAGRLRDGVATVVVQETRSQARNREIARERLASLVASGLEPRAVRRRPPRPSRTAKARRLAEKRRRSEVKRNRARPEGE</sequence>
<comment type="caution">
    <text evidence="4">The sequence shown here is derived from an EMBL/GenBank/DDBJ whole genome shotgun (WGS) entry which is preliminary data.</text>
</comment>
<dbReference type="Proteomes" id="UP000317422">
    <property type="component" value="Unassembled WGS sequence"/>
</dbReference>
<dbReference type="GO" id="GO:0072344">
    <property type="term" value="P:rescue of stalled ribosome"/>
    <property type="evidence" value="ECO:0007669"/>
    <property type="project" value="TreeGrafter"/>
</dbReference>
<dbReference type="Pfam" id="PF00472">
    <property type="entry name" value="RF-1"/>
    <property type="match status" value="1"/>
</dbReference>
<evidence type="ECO:0000256" key="2">
    <source>
        <dbReference type="SAM" id="MobiDB-lite"/>
    </source>
</evidence>
<feature type="domain" description="Prokaryotic-type class I peptide chain release factors" evidence="3">
    <location>
        <begin position="11"/>
        <end position="136"/>
    </location>
</feature>
<dbReference type="GO" id="GO:0003747">
    <property type="term" value="F:translation release factor activity"/>
    <property type="evidence" value="ECO:0007669"/>
    <property type="project" value="InterPro"/>
</dbReference>
<dbReference type="InterPro" id="IPR000352">
    <property type="entry name" value="Pep_chain_release_fac_I"/>
</dbReference>
<dbReference type="RefSeq" id="WP_246062154.1">
    <property type="nucleotide sequence ID" value="NZ_VFQC01000001.1"/>
</dbReference>
<feature type="compositionally biased region" description="Basic residues" evidence="2">
    <location>
        <begin position="107"/>
        <end position="131"/>
    </location>
</feature>
<comment type="similarity">
    <text evidence="1">Belongs to the prokaryotic/mitochondrial release factor family.</text>
</comment>
<dbReference type="PANTHER" id="PTHR47814">
    <property type="entry name" value="PEPTIDYL-TRNA HYDROLASE ARFB"/>
    <property type="match status" value="1"/>
</dbReference>
<dbReference type="PANTHER" id="PTHR47814:SF1">
    <property type="entry name" value="PEPTIDYL-TRNA HYDROLASE ARFB"/>
    <property type="match status" value="1"/>
</dbReference>
<accession>A0A543NI00</accession>
<dbReference type="AlphaFoldDB" id="A0A543NI00"/>
<dbReference type="NCBIfam" id="NF006718">
    <property type="entry name" value="PRK09256.1"/>
    <property type="match status" value="1"/>
</dbReference>
<dbReference type="EMBL" id="VFQC01000001">
    <property type="protein sequence ID" value="TQN31478.1"/>
    <property type="molecule type" value="Genomic_DNA"/>
</dbReference>